<evidence type="ECO:0000256" key="1">
    <source>
        <dbReference type="SAM" id="MobiDB-lite"/>
    </source>
</evidence>
<feature type="transmembrane region" description="Helical" evidence="2">
    <location>
        <begin position="340"/>
        <end position="361"/>
    </location>
</feature>
<gene>
    <name evidence="3" type="ORF">MAR_037178</name>
</gene>
<protein>
    <recommendedName>
        <fullName evidence="5">Transmembrane protein</fullName>
    </recommendedName>
</protein>
<dbReference type="EMBL" id="CP111024">
    <property type="protein sequence ID" value="WAR23509.1"/>
    <property type="molecule type" value="Genomic_DNA"/>
</dbReference>
<evidence type="ECO:0008006" key="5">
    <source>
        <dbReference type="Google" id="ProtNLM"/>
    </source>
</evidence>
<evidence type="ECO:0000313" key="4">
    <source>
        <dbReference type="Proteomes" id="UP001164746"/>
    </source>
</evidence>
<keyword evidence="2" id="KW-1133">Transmembrane helix</keyword>
<name>A0ABY7FRM7_MYAAR</name>
<reference evidence="3" key="1">
    <citation type="submission" date="2022-11" db="EMBL/GenBank/DDBJ databases">
        <title>Centuries of genome instability and evolution in soft-shell clam transmissible cancer (bioRxiv).</title>
        <authorList>
            <person name="Hart S.F.M."/>
            <person name="Yonemitsu M.A."/>
            <person name="Giersch R.M."/>
            <person name="Beal B.F."/>
            <person name="Arriagada G."/>
            <person name="Davis B.W."/>
            <person name="Ostrander E.A."/>
            <person name="Goff S.P."/>
            <person name="Metzger M.J."/>
        </authorList>
    </citation>
    <scope>NUCLEOTIDE SEQUENCE</scope>
    <source>
        <strain evidence="3">MELC-2E11</strain>
        <tissue evidence="3">Siphon/mantle</tissue>
    </source>
</reference>
<feature type="compositionally biased region" description="Low complexity" evidence="1">
    <location>
        <begin position="18"/>
        <end position="29"/>
    </location>
</feature>
<evidence type="ECO:0000313" key="3">
    <source>
        <dbReference type="EMBL" id="WAR23509.1"/>
    </source>
</evidence>
<evidence type="ECO:0000256" key="2">
    <source>
        <dbReference type="SAM" id="Phobius"/>
    </source>
</evidence>
<feature type="region of interest" description="Disordered" evidence="1">
    <location>
        <begin position="1"/>
        <end position="38"/>
    </location>
</feature>
<keyword evidence="2" id="KW-0812">Transmembrane</keyword>
<sequence length="407" mass="45440">MAQLTCPQYNTGKETVVQQSRQSGSSQSGDGLYHSQPCLTPGLGPRAGFGPSANMPGESIASTVSLLLRKRKTSGEYSSHDDARLRRFSKSRKNCSACKKTILLRTVHIPSSNSSSSSSCCRSGFTVVGFSSLLKSSILSSENLKREPFRPHTNVPMMSAIPTAWPVVAWICDVWFCRLDYTGDLGQEGINNKEGRYWIKPFIQNLEKWIRREIMFKLTVLLLTASISQLVVLDDTRPFNVDVRFWGSTFCLEHSSGKEIDVVLLRSCGNTATFEYNIYDAKTLEICEFGCWNCSAEYNVVGNQLSIVGNNTCDEGQGTTPSPVVEFHEKTSFFGTRDSVLGAVFALLGLGIIFITCFYVLRKYRRRQRLERIRNYLGSTVIDPFDNLQSHSELDSGSERLIEITDS</sequence>
<accession>A0ABY7FRM7</accession>
<keyword evidence="4" id="KW-1185">Reference proteome</keyword>
<feature type="compositionally biased region" description="Polar residues" evidence="1">
    <location>
        <begin position="1"/>
        <end position="17"/>
    </location>
</feature>
<organism evidence="3 4">
    <name type="scientific">Mya arenaria</name>
    <name type="common">Soft-shell clam</name>
    <dbReference type="NCBI Taxonomy" id="6604"/>
    <lineage>
        <taxon>Eukaryota</taxon>
        <taxon>Metazoa</taxon>
        <taxon>Spiralia</taxon>
        <taxon>Lophotrochozoa</taxon>
        <taxon>Mollusca</taxon>
        <taxon>Bivalvia</taxon>
        <taxon>Autobranchia</taxon>
        <taxon>Heteroconchia</taxon>
        <taxon>Euheterodonta</taxon>
        <taxon>Imparidentia</taxon>
        <taxon>Neoheterodontei</taxon>
        <taxon>Myida</taxon>
        <taxon>Myoidea</taxon>
        <taxon>Myidae</taxon>
        <taxon>Mya</taxon>
    </lineage>
</organism>
<proteinExistence type="predicted"/>
<keyword evidence="2" id="KW-0472">Membrane</keyword>
<dbReference type="Proteomes" id="UP001164746">
    <property type="component" value="Chromosome 13"/>
</dbReference>